<evidence type="ECO:0000256" key="1">
    <source>
        <dbReference type="SAM" id="Phobius"/>
    </source>
</evidence>
<feature type="transmembrane region" description="Helical" evidence="1">
    <location>
        <begin position="49"/>
        <end position="72"/>
    </location>
</feature>
<gene>
    <name evidence="2" type="ORF">LZA78_01220</name>
</gene>
<feature type="transmembrane region" description="Helical" evidence="1">
    <location>
        <begin position="15"/>
        <end position="37"/>
    </location>
</feature>
<dbReference type="PROSITE" id="PS51257">
    <property type="entry name" value="PROKAR_LIPOPROTEIN"/>
    <property type="match status" value="1"/>
</dbReference>
<protein>
    <submittedName>
        <fullName evidence="2">DUF2798 domain-containing protein</fullName>
    </submittedName>
</protein>
<evidence type="ECO:0000313" key="3">
    <source>
        <dbReference type="Proteomes" id="UP001521181"/>
    </source>
</evidence>
<sequence>MSMNKPDPKREKRTILLAQLFISCMMAFLMTFIFSVFAQGMPAGWPLLWLHHFFTAWPVAFVLSLGAGPIAFRLAYWSMHRLSGPI</sequence>
<dbReference type="RefSeq" id="WP_233675133.1">
    <property type="nucleotide sequence ID" value="NZ_JAJUOS010000001.1"/>
</dbReference>
<evidence type="ECO:0000313" key="2">
    <source>
        <dbReference type="EMBL" id="MCE5972111.1"/>
    </source>
</evidence>
<accession>A0ABS8YTP4</accession>
<name>A0ABS8YTP4_9RHOB</name>
<keyword evidence="1" id="KW-0472">Membrane</keyword>
<keyword evidence="1" id="KW-0812">Transmembrane</keyword>
<organism evidence="2 3">
    <name type="scientific">Rhodobacter flavimaris</name>
    <dbReference type="NCBI Taxonomy" id="2907145"/>
    <lineage>
        <taxon>Bacteria</taxon>
        <taxon>Pseudomonadati</taxon>
        <taxon>Pseudomonadota</taxon>
        <taxon>Alphaproteobacteria</taxon>
        <taxon>Rhodobacterales</taxon>
        <taxon>Rhodobacter group</taxon>
        <taxon>Rhodobacter</taxon>
    </lineage>
</organism>
<reference evidence="2 3" key="1">
    <citation type="submission" date="2021-12" db="EMBL/GenBank/DDBJ databases">
        <title>Sinirhodobacter sp. WL0062 is a bacterium isolated from seawater.</title>
        <authorList>
            <person name="Wang L."/>
            <person name="He W."/>
            <person name="Zhang D.-F."/>
        </authorList>
    </citation>
    <scope>NUCLEOTIDE SEQUENCE [LARGE SCALE GENOMIC DNA]</scope>
    <source>
        <strain evidence="2 3">WL0062</strain>
    </source>
</reference>
<proteinExistence type="predicted"/>
<keyword evidence="3" id="KW-1185">Reference proteome</keyword>
<dbReference type="Pfam" id="PF11391">
    <property type="entry name" value="DUF2798"/>
    <property type="match status" value="1"/>
</dbReference>
<comment type="caution">
    <text evidence="2">The sequence shown here is derived from an EMBL/GenBank/DDBJ whole genome shotgun (WGS) entry which is preliminary data.</text>
</comment>
<keyword evidence="1" id="KW-1133">Transmembrane helix</keyword>
<dbReference type="EMBL" id="JAJUOS010000001">
    <property type="protein sequence ID" value="MCE5972111.1"/>
    <property type="molecule type" value="Genomic_DNA"/>
</dbReference>
<dbReference type="InterPro" id="IPR021529">
    <property type="entry name" value="DUF2798"/>
</dbReference>
<dbReference type="Proteomes" id="UP001521181">
    <property type="component" value="Unassembled WGS sequence"/>
</dbReference>